<organism evidence="1">
    <name type="scientific">Ralstonia solanacearum</name>
    <name type="common">Pseudomonas solanacearum</name>
    <dbReference type="NCBI Taxonomy" id="305"/>
    <lineage>
        <taxon>Bacteria</taxon>
        <taxon>Pseudomonadati</taxon>
        <taxon>Pseudomonadota</taxon>
        <taxon>Betaproteobacteria</taxon>
        <taxon>Burkholderiales</taxon>
        <taxon>Burkholderiaceae</taxon>
        <taxon>Ralstonia</taxon>
        <taxon>Ralstonia solanacearum species complex</taxon>
    </lineage>
</organism>
<proteinExistence type="predicted"/>
<dbReference type="EMBL" id="LN899822">
    <property type="protein sequence ID" value="CUV61064.1"/>
    <property type="molecule type" value="Genomic_DNA"/>
</dbReference>
<dbReference type="EMBL" id="LN899825">
    <property type="protein sequence ID" value="CUV33790.1"/>
    <property type="molecule type" value="Genomic_DNA"/>
</dbReference>
<sequence length="59" mass="6197">MYEGHPQALRLRATNIIYETTKERGATTLMPASIIGSMNPVSVAFGNAVVPLKPAVAAA</sequence>
<evidence type="ECO:0000313" key="2">
    <source>
        <dbReference type="EMBL" id="CUV33790.1"/>
    </source>
</evidence>
<dbReference type="EMBL" id="LN899823">
    <property type="protein sequence ID" value="CUV26139.1"/>
    <property type="molecule type" value="Genomic_DNA"/>
</dbReference>
<name>A0A0S4UV83_RALSL</name>
<dbReference type="AlphaFoldDB" id="A0A0S4UV83"/>
<dbReference type="EMBL" id="LN899826">
    <property type="protein sequence ID" value="CUV41162.1"/>
    <property type="molecule type" value="Genomic_DNA"/>
</dbReference>
<evidence type="ECO:0000313" key="4">
    <source>
        <dbReference type="EMBL" id="CUV61064.1"/>
    </source>
</evidence>
<gene>
    <name evidence="4" type="ORF">RD1301_v1_1280004</name>
    <name evidence="1" type="ORF">RUN1744_v1_1270004</name>
    <name evidence="2" type="ORF">TD1301_v1_550029</name>
    <name evidence="3" type="ORF">TF3108_v1_700004</name>
</gene>
<accession>A0A0S4UV83</accession>
<evidence type="ECO:0000313" key="1">
    <source>
        <dbReference type="EMBL" id="CUV26139.1"/>
    </source>
</evidence>
<evidence type="ECO:0000313" key="3">
    <source>
        <dbReference type="EMBL" id="CUV41162.1"/>
    </source>
</evidence>
<reference evidence="1" key="1">
    <citation type="submission" date="2015-10" db="EMBL/GenBank/DDBJ databases">
        <authorList>
            <person name="Gilbert D.G."/>
        </authorList>
    </citation>
    <scope>NUCLEOTIDE SEQUENCE</scope>
    <source>
        <strain evidence="1">Phyl III-seqv23</strain>
    </source>
</reference>
<protein>
    <submittedName>
        <fullName evidence="1">SPFH domain / Band 7 family protein</fullName>
    </submittedName>
</protein>